<keyword evidence="1" id="KW-0732">Signal</keyword>
<protein>
    <submittedName>
        <fullName evidence="2">Uncharacterized protein</fullName>
    </submittedName>
</protein>
<gene>
    <name evidence="2" type="ORF">GRS66_001262</name>
</gene>
<sequence length="110" mass="12889">MKILALAVAFQGLALVCCTDTIDNYNNFTHNTSTLYRIADYDKRFWSVKLPPVNWTTCGNEDHPWITIHYDEIDKLVDDKLASWDKGPVPDREEFRNSILRQARCDRPHY</sequence>
<dbReference type="OrthoDB" id="4036904at2759"/>
<dbReference type="Proteomes" id="UP000501346">
    <property type="component" value="Chromosome ScV"/>
</dbReference>
<keyword evidence="3" id="KW-1185">Reference proteome</keyword>
<evidence type="ECO:0000256" key="1">
    <source>
        <dbReference type="SAM" id="SignalP"/>
    </source>
</evidence>
<reference evidence="2 3" key="1">
    <citation type="journal article" date="2019" name="BMC Genomics">
        <title>Chromosome level assembly and comparative genome analysis confirm lager-brewing yeasts originated from a single hybridization.</title>
        <authorList>
            <person name="Salazar A.N."/>
            <person name="Gorter de Vries A.R."/>
            <person name="van den Broek M."/>
            <person name="Brouwers N."/>
            <person name="de la Torre Cortes P."/>
            <person name="Kuijpers N.G.A."/>
            <person name="Daran J.G."/>
            <person name="Abeel T."/>
        </authorList>
    </citation>
    <scope>NUCLEOTIDE SEQUENCE [LARGE SCALE GENOMIC DNA]</scope>
    <source>
        <strain evidence="2 3">CBS 1483</strain>
    </source>
</reference>
<feature type="chain" id="PRO_5025389334" evidence="1">
    <location>
        <begin position="19"/>
        <end position="110"/>
    </location>
</feature>
<dbReference type="EMBL" id="CP048986">
    <property type="protein sequence ID" value="QID79030.1"/>
    <property type="molecule type" value="Genomic_DNA"/>
</dbReference>
<name>A0A6C1DQY4_SACPS</name>
<evidence type="ECO:0000313" key="2">
    <source>
        <dbReference type="EMBL" id="QID79030.1"/>
    </source>
</evidence>
<proteinExistence type="predicted"/>
<organism evidence="2 3">
    <name type="scientific">Saccharomyces pastorianus</name>
    <name type="common">Lager yeast</name>
    <name type="synonym">Saccharomyces cerevisiae x Saccharomyces eubayanus</name>
    <dbReference type="NCBI Taxonomy" id="27292"/>
    <lineage>
        <taxon>Eukaryota</taxon>
        <taxon>Fungi</taxon>
        <taxon>Dikarya</taxon>
        <taxon>Ascomycota</taxon>
        <taxon>Saccharomycotina</taxon>
        <taxon>Saccharomycetes</taxon>
        <taxon>Saccharomycetales</taxon>
        <taxon>Saccharomycetaceae</taxon>
        <taxon>Saccharomyces</taxon>
    </lineage>
</organism>
<feature type="signal peptide" evidence="1">
    <location>
        <begin position="1"/>
        <end position="18"/>
    </location>
</feature>
<accession>A0A6C1DQY4</accession>
<dbReference type="AlphaFoldDB" id="A0A6C1DQY4"/>
<evidence type="ECO:0000313" key="3">
    <source>
        <dbReference type="Proteomes" id="UP000501346"/>
    </source>
</evidence>